<dbReference type="PROSITE" id="PS50216">
    <property type="entry name" value="DHHC"/>
    <property type="match status" value="1"/>
</dbReference>
<feature type="transmembrane region" description="Helical" evidence="8">
    <location>
        <begin position="139"/>
        <end position="161"/>
    </location>
</feature>
<dbReference type="Proteomes" id="UP001140206">
    <property type="component" value="Chromosome 5"/>
</dbReference>
<evidence type="ECO:0000313" key="12">
    <source>
        <dbReference type="Proteomes" id="UP001140206"/>
    </source>
</evidence>
<keyword evidence="7 8" id="KW-0012">Acyltransferase</keyword>
<feature type="region of interest" description="Disordered" evidence="9">
    <location>
        <begin position="390"/>
        <end position="413"/>
    </location>
</feature>
<evidence type="ECO:0000256" key="5">
    <source>
        <dbReference type="ARBA" id="ARBA00022989"/>
    </source>
</evidence>
<comment type="domain">
    <text evidence="8">The DHHC domain is required for palmitoyltransferase activity.</text>
</comment>
<accession>A0AAV8BU87</accession>
<evidence type="ECO:0000256" key="9">
    <source>
        <dbReference type="SAM" id="MobiDB-lite"/>
    </source>
</evidence>
<evidence type="ECO:0000256" key="1">
    <source>
        <dbReference type="ARBA" id="ARBA00004141"/>
    </source>
</evidence>
<feature type="transmembrane region" description="Helical" evidence="8">
    <location>
        <begin position="295"/>
        <end position="320"/>
    </location>
</feature>
<reference evidence="11" key="1">
    <citation type="submission" date="2022-08" db="EMBL/GenBank/DDBJ databases">
        <authorList>
            <person name="Marques A."/>
        </authorList>
    </citation>
    <scope>NUCLEOTIDE SEQUENCE</scope>
    <source>
        <strain evidence="11">RhyPub2mFocal</strain>
        <tissue evidence="11">Leaves</tissue>
    </source>
</reference>
<dbReference type="GO" id="GO:0019706">
    <property type="term" value="F:protein-cysteine S-palmitoyltransferase activity"/>
    <property type="evidence" value="ECO:0007669"/>
    <property type="project" value="UniProtKB-EC"/>
</dbReference>
<dbReference type="GO" id="GO:0005794">
    <property type="term" value="C:Golgi apparatus"/>
    <property type="evidence" value="ECO:0007669"/>
    <property type="project" value="TreeGrafter"/>
</dbReference>
<evidence type="ECO:0000256" key="3">
    <source>
        <dbReference type="ARBA" id="ARBA00022679"/>
    </source>
</evidence>
<keyword evidence="12" id="KW-1185">Reference proteome</keyword>
<keyword evidence="3 8" id="KW-0808">Transferase</keyword>
<feature type="transmembrane region" description="Helical" evidence="8">
    <location>
        <begin position="114"/>
        <end position="133"/>
    </location>
</feature>
<feature type="compositionally biased region" description="Basic and acidic residues" evidence="9">
    <location>
        <begin position="10"/>
        <end position="20"/>
    </location>
</feature>
<dbReference type="AlphaFoldDB" id="A0AAV8BU87"/>
<sequence length="413" mass="47431">MDSNNEEEIAEVRSDNESVKESFSQVGSESEKVGSFAKDNSTNVETQIGVDEKEKNTEYKGIQNTLWEWKSKITRRCECFPDGVPRVQVYHVWPGKNVFFFRGRMICGPDPRGFMLTLISIVVCEWIMFSYSSEVSPRIPGFVLITSLILSIIVLTNLFLAGTRDPGIIPRNEKTVLMETGTSTQSKSMSRSRSRRVNVNGIEIKVKYCRICDIFRPPRSSHCAVCDNCVDKFDHHCPWIGQCIGLRNYRQYLMFVFSAFIFFLFIFVVSAWRIMKKMSITNKSASEIIGQMPETFVLGIFSLMLVCFLGGLLVFHGYLISLNQTAHERFKQRYINSANPYNKGTIENIKEVLFAKLEPSSLNFREIVEPEWNSIAKVLSYSSERARSEDLQTKMETQSSTDHRYDEIEEIEV</sequence>
<dbReference type="InterPro" id="IPR039859">
    <property type="entry name" value="PFA4/ZDH16/20/ERF2-like"/>
</dbReference>
<evidence type="ECO:0000256" key="8">
    <source>
        <dbReference type="RuleBase" id="RU079119"/>
    </source>
</evidence>
<dbReference type="GO" id="GO:0016020">
    <property type="term" value="C:membrane"/>
    <property type="evidence" value="ECO:0007669"/>
    <property type="project" value="UniProtKB-SubCell"/>
</dbReference>
<comment type="caution">
    <text evidence="11">The sequence shown here is derived from an EMBL/GenBank/DDBJ whole genome shotgun (WGS) entry which is preliminary data.</text>
</comment>
<feature type="region of interest" description="Disordered" evidence="9">
    <location>
        <begin position="1"/>
        <end position="49"/>
    </location>
</feature>
<name>A0AAV8BU87_9POAL</name>
<evidence type="ECO:0000313" key="11">
    <source>
        <dbReference type="EMBL" id="KAJ4745508.1"/>
    </source>
</evidence>
<proteinExistence type="inferred from homology"/>
<comment type="catalytic activity">
    <reaction evidence="8">
        <text>L-cysteinyl-[protein] + hexadecanoyl-CoA = S-hexadecanoyl-L-cysteinyl-[protein] + CoA</text>
        <dbReference type="Rhea" id="RHEA:36683"/>
        <dbReference type="Rhea" id="RHEA-COMP:10131"/>
        <dbReference type="Rhea" id="RHEA-COMP:11032"/>
        <dbReference type="ChEBI" id="CHEBI:29950"/>
        <dbReference type="ChEBI" id="CHEBI:57287"/>
        <dbReference type="ChEBI" id="CHEBI:57379"/>
        <dbReference type="ChEBI" id="CHEBI:74151"/>
        <dbReference type="EC" id="2.3.1.225"/>
    </reaction>
</comment>
<dbReference type="Pfam" id="PF01529">
    <property type="entry name" value="DHHC"/>
    <property type="match status" value="1"/>
</dbReference>
<dbReference type="InterPro" id="IPR001594">
    <property type="entry name" value="Palmitoyltrfase_DHHC"/>
</dbReference>
<dbReference type="EMBL" id="JAMFTS010000005">
    <property type="protein sequence ID" value="KAJ4745508.1"/>
    <property type="molecule type" value="Genomic_DNA"/>
</dbReference>
<evidence type="ECO:0000256" key="6">
    <source>
        <dbReference type="ARBA" id="ARBA00023136"/>
    </source>
</evidence>
<dbReference type="GO" id="GO:0005783">
    <property type="term" value="C:endoplasmic reticulum"/>
    <property type="evidence" value="ECO:0007669"/>
    <property type="project" value="TreeGrafter"/>
</dbReference>
<evidence type="ECO:0000259" key="10">
    <source>
        <dbReference type="Pfam" id="PF01529"/>
    </source>
</evidence>
<dbReference type="PANTHER" id="PTHR22883">
    <property type="entry name" value="ZINC FINGER DHHC DOMAIN CONTAINING PROTEIN"/>
    <property type="match status" value="1"/>
</dbReference>
<comment type="subcellular location">
    <subcellularLocation>
        <location evidence="1">Membrane</location>
        <topology evidence="1">Multi-pass membrane protein</topology>
    </subcellularLocation>
</comment>
<feature type="domain" description="Palmitoyltransferase DHHC" evidence="10">
    <location>
        <begin position="205"/>
        <end position="332"/>
    </location>
</feature>
<keyword evidence="6 8" id="KW-0472">Membrane</keyword>
<comment type="similarity">
    <text evidence="2 8">Belongs to the DHHC palmitoyltransferase family.</text>
</comment>
<feature type="transmembrane region" description="Helical" evidence="8">
    <location>
        <begin position="252"/>
        <end position="275"/>
    </location>
</feature>
<evidence type="ECO:0000256" key="2">
    <source>
        <dbReference type="ARBA" id="ARBA00008574"/>
    </source>
</evidence>
<keyword evidence="4 8" id="KW-0812">Transmembrane</keyword>
<evidence type="ECO:0000256" key="4">
    <source>
        <dbReference type="ARBA" id="ARBA00022692"/>
    </source>
</evidence>
<protein>
    <recommendedName>
        <fullName evidence="8">S-acyltransferase</fullName>
        <ecNumber evidence="8">2.3.1.225</ecNumber>
    </recommendedName>
    <alternativeName>
        <fullName evidence="8">Palmitoyltransferase</fullName>
    </alternativeName>
</protein>
<keyword evidence="5 8" id="KW-1133">Transmembrane helix</keyword>
<evidence type="ECO:0000256" key="7">
    <source>
        <dbReference type="ARBA" id="ARBA00023315"/>
    </source>
</evidence>
<dbReference type="GO" id="GO:0006612">
    <property type="term" value="P:protein targeting to membrane"/>
    <property type="evidence" value="ECO:0007669"/>
    <property type="project" value="TreeGrafter"/>
</dbReference>
<dbReference type="PANTHER" id="PTHR22883:SF57">
    <property type="entry name" value="S-ACYLTRANSFERASE"/>
    <property type="match status" value="1"/>
</dbReference>
<dbReference type="EC" id="2.3.1.225" evidence="8"/>
<organism evidence="11 12">
    <name type="scientific">Rhynchospora pubera</name>
    <dbReference type="NCBI Taxonomy" id="906938"/>
    <lineage>
        <taxon>Eukaryota</taxon>
        <taxon>Viridiplantae</taxon>
        <taxon>Streptophyta</taxon>
        <taxon>Embryophyta</taxon>
        <taxon>Tracheophyta</taxon>
        <taxon>Spermatophyta</taxon>
        <taxon>Magnoliopsida</taxon>
        <taxon>Liliopsida</taxon>
        <taxon>Poales</taxon>
        <taxon>Cyperaceae</taxon>
        <taxon>Cyperoideae</taxon>
        <taxon>Rhynchosporeae</taxon>
        <taxon>Rhynchospora</taxon>
    </lineage>
</organism>
<gene>
    <name evidence="11" type="ORF">LUZ62_079913</name>
</gene>